<organism evidence="2 3">
    <name type="scientific">Snuella sedimenti</name>
    <dbReference type="NCBI Taxonomy" id="2798802"/>
    <lineage>
        <taxon>Bacteria</taxon>
        <taxon>Pseudomonadati</taxon>
        <taxon>Bacteroidota</taxon>
        <taxon>Flavobacteriia</taxon>
        <taxon>Flavobacteriales</taxon>
        <taxon>Flavobacteriaceae</taxon>
        <taxon>Snuella</taxon>
    </lineage>
</organism>
<gene>
    <name evidence="2" type="ORF">JF259_00410</name>
</gene>
<reference evidence="2" key="1">
    <citation type="submission" date="2020-12" db="EMBL/GenBank/DDBJ databases">
        <title>Snuella sp. nov., isolated from sediment in Incheon.</title>
        <authorList>
            <person name="Kim W."/>
        </authorList>
    </citation>
    <scope>NUCLEOTIDE SEQUENCE</scope>
    <source>
        <strain evidence="2">CAU 1569</strain>
    </source>
</reference>
<feature type="transmembrane region" description="Helical" evidence="1">
    <location>
        <begin position="136"/>
        <end position="155"/>
    </location>
</feature>
<accession>A0A8J7ITY9</accession>
<feature type="transmembrane region" description="Helical" evidence="1">
    <location>
        <begin position="108"/>
        <end position="129"/>
    </location>
</feature>
<evidence type="ECO:0000313" key="2">
    <source>
        <dbReference type="EMBL" id="MBJ6366535.1"/>
    </source>
</evidence>
<dbReference type="RefSeq" id="WP_199111964.1">
    <property type="nucleotide sequence ID" value="NZ_JAELVQ010000001.1"/>
</dbReference>
<evidence type="ECO:0000256" key="1">
    <source>
        <dbReference type="SAM" id="Phobius"/>
    </source>
</evidence>
<comment type="caution">
    <text evidence="2">The sequence shown here is derived from an EMBL/GenBank/DDBJ whole genome shotgun (WGS) entry which is preliminary data.</text>
</comment>
<dbReference type="Proteomes" id="UP000610931">
    <property type="component" value="Unassembled WGS sequence"/>
</dbReference>
<name>A0A8J7ITY9_9FLAO</name>
<sequence>MKLKTKCTIGLLLFVISAWLFTKGSEFAYSQKPIDYAHWLNLIGAVLLIFFNFIFPKNKIGIIASFLTTLGVIGHIGLNTIDFISWSFGNDVEGRGNFFNQLASTPSIAFPFVYVGPSLLFLGLSIHALNFFKSNMIGSILTISGAVFTGLGHFLWDERIYAAKGCTLFALGLILILNKLDKKTNKTLHNNGSRCTSP</sequence>
<evidence type="ECO:0000313" key="3">
    <source>
        <dbReference type="Proteomes" id="UP000610931"/>
    </source>
</evidence>
<feature type="transmembrane region" description="Helical" evidence="1">
    <location>
        <begin position="62"/>
        <end position="88"/>
    </location>
</feature>
<keyword evidence="1" id="KW-1133">Transmembrane helix</keyword>
<feature type="transmembrane region" description="Helical" evidence="1">
    <location>
        <begin position="36"/>
        <end position="55"/>
    </location>
</feature>
<protein>
    <submittedName>
        <fullName evidence="2">Uncharacterized protein</fullName>
    </submittedName>
</protein>
<keyword evidence="1" id="KW-0812">Transmembrane</keyword>
<keyword evidence="1" id="KW-0472">Membrane</keyword>
<dbReference type="EMBL" id="JAELVQ010000001">
    <property type="protein sequence ID" value="MBJ6366535.1"/>
    <property type="molecule type" value="Genomic_DNA"/>
</dbReference>
<dbReference type="AlphaFoldDB" id="A0A8J7ITY9"/>
<keyword evidence="3" id="KW-1185">Reference proteome</keyword>
<feature type="transmembrane region" description="Helical" evidence="1">
    <location>
        <begin position="161"/>
        <end position="178"/>
    </location>
</feature>
<proteinExistence type="predicted"/>